<dbReference type="AlphaFoldDB" id="A0A5B9M5X7"/>
<protein>
    <submittedName>
        <fullName evidence="6">Cytochrome c</fullName>
    </submittedName>
</protein>
<sequence>MSAGGRADWQKLRERRDHRHILAVPPVAFLSGRFRSVGFSEQGYQNDSGQTDGACRLGEQGAIETVDFRVAAGMMGLWNVADCTAASLPLAPQLPPFTARPVMLFHRATRQVICLSITLVGLSTALIGSPVAEAIEPESPNGRPKLQYRRWSGALNVPDPVAISVADNGDVYVTQTQRRKIQDLDIRANSQWIPDDVGFTNVDEKRAFYHRVLAIGGDQVEAAKHVEDHNADGQLDWRDLTVISEKIHRLVDSDGDGTADKINLFADDFKTEVTGIAAGVMHWDDSVWATIAPDVWKLTDTTGDGHADRREIAATGFGLHIAYAGHDMHGLTIGPDGKVYWSIGDKGIAVTTDDGRRFHYPNQGGVMRCNLDGSDFEVFAHGLRNVQEFAFDRYGNLFGVDNDADMPGERERFVWIVDQMDAGWRCNYQYRGDQYNPWTDENLWQVAGKDHAAYLIPPISNYVDGPAGFKFNPGAALSSAYKDFFFLTSAPNGFQYAFRTERSGDSFRMVDAHSIGSGDPIVGLAFGPDGGLYGADWGGGYPLTQTGSVIRIDVPEETLSPQDRENRRSVVHWLSQRWSEQSDDVLSELLSHVDQRVRLRAQFALASNQRTDTLLAVLSNDQSDQLARVHGVWGLGQIARSGAVAADVLVPFLKDDDPIIRSVTAKTLGEIDGADAGTFVPLLADLDLHVRIHAGLALGRRPTNTATEPLLKLAETLPRDQYYLRHAVVTALAACATPQQLTGHVDSPSDQARICAVLALRRQADRSVVAFLDDNSDWVATEAARAIHDDLSLPDAMDDLAAVLDQDRSRPPAMTLRAINANFRLGTEASSQRLLRFIADPSKPLPMRLAACEALGQWTDPPLLDRVDGRRRDLSKDRGLDRSGASELLTRLVRQSETPLRVAAVKASRQLKISLSSDALIALVRDTRSPERLRIEALDTLASAEGDITRDARDQLFVEFSAAATPPIAASAIRSLAAWNADKAIKVIRQQLSNDAVAVRQACVKSLAKLGTTETDAMLVRLGNQFADGSLHESVHLDVYQALQSRSDHSTAIRDSLSRIESTPRFVEITAAKFREFAMCREGGDPARGEVIFRTDLRVQCSRCHRIGKRGSDIGPELTRIAKQRDADHLLRAIVYPSADIEPKYNAQTLLLADGNVIQGVIKSEDDTTTVLINSEGKEVEIPTDEIDDIAKTKVSLMPDMTAVLSPAEVRDLVAFLRTLR</sequence>
<dbReference type="InterPro" id="IPR036909">
    <property type="entry name" value="Cyt_c-like_dom_sf"/>
</dbReference>
<evidence type="ECO:0000256" key="1">
    <source>
        <dbReference type="ARBA" id="ARBA00022617"/>
    </source>
</evidence>
<dbReference type="PANTHER" id="PTHR33546">
    <property type="entry name" value="LARGE, MULTIFUNCTIONAL SECRETED PROTEIN-RELATED"/>
    <property type="match status" value="1"/>
</dbReference>
<dbReference type="EMBL" id="CP036264">
    <property type="protein sequence ID" value="QEF96219.1"/>
    <property type="molecule type" value="Genomic_DNA"/>
</dbReference>
<dbReference type="SUPFAM" id="SSF46626">
    <property type="entry name" value="Cytochrome c"/>
    <property type="match status" value="1"/>
</dbReference>
<dbReference type="Pfam" id="PF23500">
    <property type="entry name" value="DUF7133"/>
    <property type="match status" value="1"/>
</dbReference>
<evidence type="ECO:0000256" key="4">
    <source>
        <dbReference type="PROSITE-ProRule" id="PRU00433"/>
    </source>
</evidence>
<dbReference type="Gene3D" id="1.10.760.10">
    <property type="entry name" value="Cytochrome c-like domain"/>
    <property type="match status" value="1"/>
</dbReference>
<dbReference type="InterPro" id="IPR011042">
    <property type="entry name" value="6-blade_b-propeller_TolB-like"/>
</dbReference>
<dbReference type="Proteomes" id="UP000321353">
    <property type="component" value="Chromosome"/>
</dbReference>
<dbReference type="PROSITE" id="PS51007">
    <property type="entry name" value="CYTC"/>
    <property type="match status" value="1"/>
</dbReference>
<organism evidence="6 7">
    <name type="scientific">Stieleria maiorica</name>
    <dbReference type="NCBI Taxonomy" id="2795974"/>
    <lineage>
        <taxon>Bacteria</taxon>
        <taxon>Pseudomonadati</taxon>
        <taxon>Planctomycetota</taxon>
        <taxon>Planctomycetia</taxon>
        <taxon>Pirellulales</taxon>
        <taxon>Pirellulaceae</taxon>
        <taxon>Stieleria</taxon>
    </lineage>
</organism>
<dbReference type="InterPro" id="IPR055557">
    <property type="entry name" value="DUF7133"/>
</dbReference>
<dbReference type="InterPro" id="IPR016024">
    <property type="entry name" value="ARM-type_fold"/>
</dbReference>
<keyword evidence="3 4" id="KW-0408">Iron</keyword>
<dbReference type="PANTHER" id="PTHR33546:SF1">
    <property type="entry name" value="LARGE, MULTIFUNCTIONAL SECRETED PROTEIN"/>
    <property type="match status" value="1"/>
</dbReference>
<dbReference type="GO" id="GO:0020037">
    <property type="term" value="F:heme binding"/>
    <property type="evidence" value="ECO:0007669"/>
    <property type="project" value="InterPro"/>
</dbReference>
<dbReference type="KEGG" id="smam:Mal15_02460"/>
<name>A0A5B9M5X7_9BACT</name>
<accession>A0A5B9M5X7</accession>
<dbReference type="InterPro" id="IPR011989">
    <property type="entry name" value="ARM-like"/>
</dbReference>
<keyword evidence="2 4" id="KW-0479">Metal-binding</keyword>
<evidence type="ECO:0000256" key="3">
    <source>
        <dbReference type="ARBA" id="ARBA00023004"/>
    </source>
</evidence>
<dbReference type="Pfam" id="PF13646">
    <property type="entry name" value="HEAT_2"/>
    <property type="match status" value="1"/>
</dbReference>
<keyword evidence="1 4" id="KW-0349">Heme</keyword>
<dbReference type="SUPFAM" id="SSF50952">
    <property type="entry name" value="Soluble quinoprotein glucose dehydrogenase"/>
    <property type="match status" value="1"/>
</dbReference>
<keyword evidence="7" id="KW-1185">Reference proteome</keyword>
<dbReference type="GO" id="GO:0046872">
    <property type="term" value="F:metal ion binding"/>
    <property type="evidence" value="ECO:0007669"/>
    <property type="project" value="UniProtKB-KW"/>
</dbReference>
<dbReference type="NCBIfam" id="TIGR02603">
    <property type="entry name" value="CxxCH_TIGR02603"/>
    <property type="match status" value="1"/>
</dbReference>
<feature type="domain" description="Cytochrome c" evidence="5">
    <location>
        <begin position="1084"/>
        <end position="1221"/>
    </location>
</feature>
<evidence type="ECO:0000259" key="5">
    <source>
        <dbReference type="PROSITE" id="PS51007"/>
    </source>
</evidence>
<evidence type="ECO:0000313" key="6">
    <source>
        <dbReference type="EMBL" id="QEF96219.1"/>
    </source>
</evidence>
<reference evidence="6 7" key="1">
    <citation type="submission" date="2019-02" db="EMBL/GenBank/DDBJ databases">
        <title>Planctomycetal bacteria perform biofilm scaping via a novel small molecule.</title>
        <authorList>
            <person name="Jeske O."/>
            <person name="Boedeker C."/>
            <person name="Wiegand S."/>
            <person name="Breitling P."/>
            <person name="Kallscheuer N."/>
            <person name="Jogler M."/>
            <person name="Rohde M."/>
            <person name="Petersen J."/>
            <person name="Medema M.H."/>
            <person name="Surup F."/>
            <person name="Jogler C."/>
        </authorList>
    </citation>
    <scope>NUCLEOTIDE SEQUENCE [LARGE SCALE GENOMIC DNA]</scope>
    <source>
        <strain evidence="6 7">Mal15</strain>
    </source>
</reference>
<evidence type="ECO:0000313" key="7">
    <source>
        <dbReference type="Proteomes" id="UP000321353"/>
    </source>
</evidence>
<dbReference type="InterPro" id="IPR011041">
    <property type="entry name" value="Quinoprot_gluc/sorb_DH_b-prop"/>
</dbReference>
<dbReference type="GO" id="GO:0009055">
    <property type="term" value="F:electron transfer activity"/>
    <property type="evidence" value="ECO:0007669"/>
    <property type="project" value="InterPro"/>
</dbReference>
<evidence type="ECO:0000256" key="2">
    <source>
        <dbReference type="ARBA" id="ARBA00022723"/>
    </source>
</evidence>
<dbReference type="SUPFAM" id="SSF48371">
    <property type="entry name" value="ARM repeat"/>
    <property type="match status" value="2"/>
</dbReference>
<gene>
    <name evidence="6" type="ORF">Mal15_02460</name>
</gene>
<proteinExistence type="predicted"/>
<dbReference type="Gene3D" id="1.25.10.10">
    <property type="entry name" value="Leucine-rich Repeat Variant"/>
    <property type="match status" value="3"/>
</dbReference>
<dbReference type="InterPro" id="IPR009056">
    <property type="entry name" value="Cyt_c-like_dom"/>
</dbReference>
<dbReference type="Gene3D" id="2.120.10.30">
    <property type="entry name" value="TolB, C-terminal domain"/>
    <property type="match status" value="1"/>
</dbReference>
<dbReference type="InterPro" id="IPR013427">
    <property type="entry name" value="Haem-bd_dom_put"/>
</dbReference>